<gene>
    <name evidence="5" type="ORF">DESPIGER_0723</name>
</gene>
<evidence type="ECO:0000256" key="1">
    <source>
        <dbReference type="ARBA" id="ARBA00022723"/>
    </source>
</evidence>
<evidence type="ECO:0000313" key="5">
    <source>
        <dbReference type="EMBL" id="SFV72602.1"/>
    </source>
</evidence>
<dbReference type="InterPro" id="IPR028261">
    <property type="entry name" value="DPD_II"/>
</dbReference>
<dbReference type="Pfam" id="PF12838">
    <property type="entry name" value="Fer4_7"/>
    <property type="match status" value="1"/>
</dbReference>
<dbReference type="AlphaFoldDB" id="A0A1K1LD28"/>
<dbReference type="KEGG" id="dpg:DESPIGER_0723"/>
<evidence type="ECO:0000256" key="3">
    <source>
        <dbReference type="ARBA" id="ARBA00023014"/>
    </source>
</evidence>
<dbReference type="GO" id="GO:0051536">
    <property type="term" value="F:iron-sulfur cluster binding"/>
    <property type="evidence" value="ECO:0007669"/>
    <property type="project" value="UniProtKB-KW"/>
</dbReference>
<dbReference type="PROSITE" id="PS51379">
    <property type="entry name" value="4FE4S_FER_2"/>
    <property type="match status" value="2"/>
</dbReference>
<dbReference type="InterPro" id="IPR009051">
    <property type="entry name" value="Helical_ferredxn"/>
</dbReference>
<dbReference type="RefSeq" id="WP_072333184.1">
    <property type="nucleotide sequence ID" value="NZ_CALJDE010000039.1"/>
</dbReference>
<dbReference type="Proteomes" id="UP000186323">
    <property type="component" value="Chromosome I"/>
</dbReference>
<dbReference type="SUPFAM" id="SSF51971">
    <property type="entry name" value="Nucleotide-binding domain"/>
    <property type="match status" value="1"/>
</dbReference>
<dbReference type="Pfam" id="PF14691">
    <property type="entry name" value="Fer4_20"/>
    <property type="match status" value="1"/>
</dbReference>
<sequence>MPPRYSREITRPVVLGAQLKEQFRTSPCETSCPIGNSIQKMNSLIEKGQFTEALRYLRAKNPFPGITGRVCPHFCMDACNRKEMDGCLNIRALERAAETFAERGHVFFKRRPATGKKAAVIGGGPAGLTAAYFLALLGHEVTIYEAEPLLGGVPRYGVPNFRLPRDVVDREVGLVLEAGVRARVNTRVGVDITMEEISARYDAVIVATGVPAENSLPIPGAEKAVKAVEFLRAAALGQNTGKIGKNVVIMGGGGVAFDCAFTARRLGAENVHVICLEKAGEMRAPAEDLELAAKEGVHVHNSCTMSAIRTEGDKVTGVDYFEVKDCHFDEKGKLTLEAVPGGEHVLECDTVIFAVGMKTDLAFLGENAGGLELTPRNWIKVDESQRTSRAGVFAAGDVSAGPASIARAVGDGRRAAFAVHQMLTGTSSRVYALNEENMIEDCDAMGSDTAPYVVQYADIYGIAQYESVPSEKEAENACTKAFAELNLGLTIEQAQKEAARCFHCGHCKACGTCVEDCPGYVLEMRPYQEAERPEMMHGEECWHCANCRTSCPCSAIGFTFPLFMQV</sequence>
<dbReference type="SUPFAM" id="SSF46548">
    <property type="entry name" value="alpha-helical ferredoxin"/>
    <property type="match status" value="2"/>
</dbReference>
<dbReference type="Gene3D" id="1.10.1060.10">
    <property type="entry name" value="Alpha-helical ferredoxin"/>
    <property type="match status" value="1"/>
</dbReference>
<dbReference type="InterPro" id="IPR051394">
    <property type="entry name" value="Glutamate_Synthase"/>
</dbReference>
<organism evidence="5 6">
    <name type="scientific">Desulfovibrio piger</name>
    <dbReference type="NCBI Taxonomy" id="901"/>
    <lineage>
        <taxon>Bacteria</taxon>
        <taxon>Pseudomonadati</taxon>
        <taxon>Thermodesulfobacteriota</taxon>
        <taxon>Desulfovibrionia</taxon>
        <taxon>Desulfovibrionales</taxon>
        <taxon>Desulfovibrionaceae</taxon>
        <taxon>Desulfovibrio</taxon>
    </lineage>
</organism>
<reference evidence="6" key="1">
    <citation type="submission" date="2016-10" db="EMBL/GenBank/DDBJ databases">
        <authorList>
            <person name="Wegmann U."/>
        </authorList>
    </citation>
    <scope>NUCLEOTIDE SEQUENCE [LARGE SCALE GENOMIC DNA]</scope>
</reference>
<dbReference type="Gene3D" id="3.50.50.60">
    <property type="entry name" value="FAD/NAD(P)-binding domain"/>
    <property type="match status" value="2"/>
</dbReference>
<keyword evidence="2" id="KW-0408">Iron</keyword>
<dbReference type="PRINTS" id="PR00469">
    <property type="entry name" value="PNDRDTASEII"/>
</dbReference>
<dbReference type="PROSITE" id="PS00198">
    <property type="entry name" value="4FE4S_FER_1"/>
    <property type="match status" value="1"/>
</dbReference>
<dbReference type="PRINTS" id="PR00368">
    <property type="entry name" value="FADPNR"/>
</dbReference>
<evidence type="ECO:0000259" key="4">
    <source>
        <dbReference type="PROSITE" id="PS51379"/>
    </source>
</evidence>
<dbReference type="OrthoDB" id="9803192at2"/>
<keyword evidence="3" id="KW-0411">Iron-sulfur</keyword>
<dbReference type="GO" id="GO:0016491">
    <property type="term" value="F:oxidoreductase activity"/>
    <property type="evidence" value="ECO:0007669"/>
    <property type="project" value="UniProtKB-KW"/>
</dbReference>
<keyword evidence="6" id="KW-1185">Reference proteome</keyword>
<evidence type="ECO:0000256" key="2">
    <source>
        <dbReference type="ARBA" id="ARBA00023004"/>
    </source>
</evidence>
<dbReference type="PANTHER" id="PTHR43100:SF1">
    <property type="entry name" value="GLUTAMATE SYNTHASE [NADPH] SMALL CHAIN"/>
    <property type="match status" value="1"/>
</dbReference>
<dbReference type="InterPro" id="IPR036188">
    <property type="entry name" value="FAD/NAD-bd_sf"/>
</dbReference>
<proteinExistence type="predicted"/>
<protein>
    <submittedName>
        <fullName evidence="5">Formate dehydrogenase-O, major subunit</fullName>
        <ecNumber evidence="5">1.2.1.2</ecNumber>
    </submittedName>
</protein>
<evidence type="ECO:0000313" key="6">
    <source>
        <dbReference type="Proteomes" id="UP000186323"/>
    </source>
</evidence>
<keyword evidence="1" id="KW-0479">Metal-binding</keyword>
<dbReference type="InterPro" id="IPR017900">
    <property type="entry name" value="4Fe4S_Fe_S_CS"/>
</dbReference>
<dbReference type="Pfam" id="PF07992">
    <property type="entry name" value="Pyr_redox_2"/>
    <property type="match status" value="1"/>
</dbReference>
<dbReference type="EMBL" id="LT630450">
    <property type="protein sequence ID" value="SFV72602.1"/>
    <property type="molecule type" value="Genomic_DNA"/>
</dbReference>
<feature type="domain" description="4Fe-4S ferredoxin-type" evidence="4">
    <location>
        <begin position="497"/>
        <end position="527"/>
    </location>
</feature>
<name>A0A1K1LD28_9BACT</name>
<accession>A0A1K1LD28</accession>
<dbReference type="EC" id="1.2.1.2" evidence="5"/>
<feature type="domain" description="4Fe-4S ferredoxin-type" evidence="4">
    <location>
        <begin position="531"/>
        <end position="561"/>
    </location>
</feature>
<dbReference type="PANTHER" id="PTHR43100">
    <property type="entry name" value="GLUTAMATE SYNTHASE [NADPH] SMALL CHAIN"/>
    <property type="match status" value="1"/>
</dbReference>
<dbReference type="InterPro" id="IPR017896">
    <property type="entry name" value="4Fe4S_Fe-S-bd"/>
</dbReference>
<dbReference type="Gene3D" id="3.30.70.20">
    <property type="match status" value="1"/>
</dbReference>
<keyword evidence="5" id="KW-0560">Oxidoreductase</keyword>
<dbReference type="InterPro" id="IPR023753">
    <property type="entry name" value="FAD/NAD-binding_dom"/>
</dbReference>
<dbReference type="GO" id="GO:0046872">
    <property type="term" value="F:metal ion binding"/>
    <property type="evidence" value="ECO:0007669"/>
    <property type="project" value="UniProtKB-KW"/>
</dbReference>